<sequence length="129" mass="14197">MLPGLNSSAKYTMAAEQKRCFLVLAAARMRACALLAITQASEHVLVAAASRLCVLEFVLVAMHRMSLPLLFPLPPCAIVLTNKGVLEIPVQENLRFSHRVPSFRLTKERGGKLNGFYELDPASVPDVFM</sequence>
<evidence type="ECO:0000313" key="1">
    <source>
        <dbReference type="EMBL" id="GJN25379.1"/>
    </source>
</evidence>
<keyword evidence="2" id="KW-1185">Reference proteome</keyword>
<protein>
    <submittedName>
        <fullName evidence="1">Uncharacterized protein</fullName>
    </submittedName>
</protein>
<reference evidence="1" key="2">
    <citation type="submission" date="2021-12" db="EMBL/GenBank/DDBJ databases">
        <title>Resequencing data analysis of finger millet.</title>
        <authorList>
            <person name="Hatakeyama M."/>
            <person name="Aluri S."/>
            <person name="Balachadran M.T."/>
            <person name="Sivarajan S.R."/>
            <person name="Poveda L."/>
            <person name="Shimizu-Inatsugi R."/>
            <person name="Schlapbach R."/>
            <person name="Sreeman S.M."/>
            <person name="Shimizu K.K."/>
        </authorList>
    </citation>
    <scope>NUCLEOTIDE SEQUENCE</scope>
</reference>
<dbReference type="AlphaFoldDB" id="A0AAV5EPL9"/>
<dbReference type="EMBL" id="BQKI01000078">
    <property type="protein sequence ID" value="GJN25379.1"/>
    <property type="molecule type" value="Genomic_DNA"/>
</dbReference>
<evidence type="ECO:0000313" key="2">
    <source>
        <dbReference type="Proteomes" id="UP001054889"/>
    </source>
</evidence>
<dbReference type="PANTHER" id="PTHR47374">
    <property type="entry name" value="ENDOSOME ANTIGEN-LIKE PROTEIN, PUTATIVE (DUF3444)-RELATED"/>
    <property type="match status" value="1"/>
</dbReference>
<proteinExistence type="predicted"/>
<dbReference type="PANTHER" id="PTHR47374:SF6">
    <property type="entry name" value="ENDOSOME ANTIGEN-LIKE PROTEIN, PUTATIVE (DUF3444)-RELATED"/>
    <property type="match status" value="1"/>
</dbReference>
<accession>A0AAV5EPL9</accession>
<name>A0AAV5EPL9_ELECO</name>
<dbReference type="Proteomes" id="UP001054889">
    <property type="component" value="Unassembled WGS sequence"/>
</dbReference>
<comment type="caution">
    <text evidence="1">The sequence shown here is derived from an EMBL/GenBank/DDBJ whole genome shotgun (WGS) entry which is preliminary data.</text>
</comment>
<reference evidence="1" key="1">
    <citation type="journal article" date="2018" name="DNA Res.">
        <title>Multiple hybrid de novo genome assembly of finger millet, an orphan allotetraploid crop.</title>
        <authorList>
            <person name="Hatakeyama M."/>
            <person name="Aluri S."/>
            <person name="Balachadran M.T."/>
            <person name="Sivarajan S.R."/>
            <person name="Patrignani A."/>
            <person name="Gruter S."/>
            <person name="Poveda L."/>
            <person name="Shimizu-Inatsugi R."/>
            <person name="Baeten J."/>
            <person name="Francoijs K.J."/>
            <person name="Nataraja K.N."/>
            <person name="Reddy Y.A.N."/>
            <person name="Phadnis S."/>
            <person name="Ravikumar R.L."/>
            <person name="Schlapbach R."/>
            <person name="Sreeman S.M."/>
            <person name="Shimizu K.K."/>
        </authorList>
    </citation>
    <scope>NUCLEOTIDE SEQUENCE</scope>
</reference>
<organism evidence="1 2">
    <name type="scientific">Eleusine coracana subsp. coracana</name>
    <dbReference type="NCBI Taxonomy" id="191504"/>
    <lineage>
        <taxon>Eukaryota</taxon>
        <taxon>Viridiplantae</taxon>
        <taxon>Streptophyta</taxon>
        <taxon>Embryophyta</taxon>
        <taxon>Tracheophyta</taxon>
        <taxon>Spermatophyta</taxon>
        <taxon>Magnoliopsida</taxon>
        <taxon>Liliopsida</taxon>
        <taxon>Poales</taxon>
        <taxon>Poaceae</taxon>
        <taxon>PACMAD clade</taxon>
        <taxon>Chloridoideae</taxon>
        <taxon>Cynodonteae</taxon>
        <taxon>Eleusininae</taxon>
        <taxon>Eleusine</taxon>
    </lineage>
</organism>
<gene>
    <name evidence="1" type="primary">gb13200</name>
    <name evidence="1" type="ORF">PR202_gb13200</name>
</gene>